<dbReference type="SUPFAM" id="SSF52218">
    <property type="entry name" value="Flavoproteins"/>
    <property type="match status" value="1"/>
</dbReference>
<keyword evidence="3" id="KW-1185">Reference proteome</keyword>
<reference evidence="3" key="1">
    <citation type="journal article" date="2019" name="Int. J. Syst. Evol. Microbiol.">
        <title>The Global Catalogue of Microorganisms (GCM) 10K type strain sequencing project: providing services to taxonomists for standard genome sequencing and annotation.</title>
        <authorList>
            <consortium name="The Broad Institute Genomics Platform"/>
            <consortium name="The Broad Institute Genome Sequencing Center for Infectious Disease"/>
            <person name="Wu L."/>
            <person name="Ma J."/>
        </authorList>
    </citation>
    <scope>NUCLEOTIDE SEQUENCE [LARGE SCALE GENOMIC DNA]</scope>
    <source>
        <strain evidence="3">JCM 16546</strain>
    </source>
</reference>
<dbReference type="Pfam" id="PF03358">
    <property type="entry name" value="FMN_red"/>
    <property type="match status" value="1"/>
</dbReference>
<feature type="domain" description="NADPH-dependent FMN reductase-like" evidence="1">
    <location>
        <begin position="18"/>
        <end position="166"/>
    </location>
</feature>
<dbReference type="Proteomes" id="UP001410795">
    <property type="component" value="Unassembled WGS sequence"/>
</dbReference>
<gene>
    <name evidence="2" type="ORF">GCM10022202_08630</name>
</gene>
<accession>A0ABP7B6P6</accession>
<dbReference type="InterPro" id="IPR005025">
    <property type="entry name" value="FMN_Rdtase-like_dom"/>
</dbReference>
<protein>
    <submittedName>
        <fullName evidence="2">NAD(P)H-dependent oxidoreductase</fullName>
    </submittedName>
</protein>
<organism evidence="2 3">
    <name type="scientific">Microbacterium marinilacus</name>
    <dbReference type="NCBI Taxonomy" id="415209"/>
    <lineage>
        <taxon>Bacteria</taxon>
        <taxon>Bacillati</taxon>
        <taxon>Actinomycetota</taxon>
        <taxon>Actinomycetes</taxon>
        <taxon>Micrococcales</taxon>
        <taxon>Microbacteriaceae</taxon>
        <taxon>Microbacterium</taxon>
    </lineage>
</organism>
<sequence>MPRLARPKNLEAPMLRALALNCTLSPSPAPSSTALLNSQVLDALSALGVEGEQVRVVDHDVRPGVLADMGDGDEWPKLRQKVLDADILVLGTPTWMGHMSSVAQRVLERLDAELSETDDDGRPILAGKVAVVAVVGNEDGAHAIIADAFQGLNDVGYTIPAQGSVYWNGEAMQTVDYRDLSETPEKVASTTETLAQNAAHLAALLGEHAYPAPQD</sequence>
<dbReference type="Gene3D" id="3.40.50.360">
    <property type="match status" value="1"/>
</dbReference>
<evidence type="ECO:0000313" key="2">
    <source>
        <dbReference type="EMBL" id="GAA3651254.1"/>
    </source>
</evidence>
<proteinExistence type="predicted"/>
<dbReference type="InterPro" id="IPR029039">
    <property type="entry name" value="Flavoprotein-like_sf"/>
</dbReference>
<name>A0ABP7B6P6_9MICO</name>
<evidence type="ECO:0000313" key="3">
    <source>
        <dbReference type="Proteomes" id="UP001410795"/>
    </source>
</evidence>
<evidence type="ECO:0000259" key="1">
    <source>
        <dbReference type="Pfam" id="PF03358"/>
    </source>
</evidence>
<dbReference type="EMBL" id="BAAAYV010000005">
    <property type="protein sequence ID" value="GAA3651254.1"/>
    <property type="molecule type" value="Genomic_DNA"/>
</dbReference>
<comment type="caution">
    <text evidence="2">The sequence shown here is derived from an EMBL/GenBank/DDBJ whole genome shotgun (WGS) entry which is preliminary data.</text>
</comment>